<feature type="compositionally biased region" description="Polar residues" evidence="1">
    <location>
        <begin position="1"/>
        <end position="12"/>
    </location>
</feature>
<organism evidence="2">
    <name type="scientific">Zea mays</name>
    <name type="common">Maize</name>
    <dbReference type="NCBI Taxonomy" id="4577"/>
    <lineage>
        <taxon>Eukaryota</taxon>
        <taxon>Viridiplantae</taxon>
        <taxon>Streptophyta</taxon>
        <taxon>Embryophyta</taxon>
        <taxon>Tracheophyta</taxon>
        <taxon>Spermatophyta</taxon>
        <taxon>Magnoliopsida</taxon>
        <taxon>Liliopsida</taxon>
        <taxon>Poales</taxon>
        <taxon>Poaceae</taxon>
        <taxon>PACMAD clade</taxon>
        <taxon>Panicoideae</taxon>
        <taxon>Andropogonodae</taxon>
        <taxon>Andropogoneae</taxon>
        <taxon>Tripsacinae</taxon>
        <taxon>Zea</taxon>
    </lineage>
</organism>
<dbReference type="EMBL" id="EU966699">
    <property type="protein sequence ID" value="ACG38817.1"/>
    <property type="molecule type" value="mRNA"/>
</dbReference>
<evidence type="ECO:0000313" key="2">
    <source>
        <dbReference type="EMBL" id="ACG38817.1"/>
    </source>
</evidence>
<dbReference type="GeneID" id="100304031"/>
<protein>
    <submittedName>
        <fullName evidence="2">Uncharacterized protein</fullName>
    </submittedName>
</protein>
<dbReference type="KEGG" id="zma:100304031"/>
<dbReference type="EMBL" id="EU971982">
    <property type="protein sequence ID" value="ACG44100.1"/>
    <property type="molecule type" value="mRNA"/>
</dbReference>
<reference evidence="2" key="1">
    <citation type="journal article" date="2009" name="Plant Mol. Biol.">
        <title>Insights into corn genes derived from large-scale cDNA sequencing.</title>
        <authorList>
            <person name="Alexandrov N.N."/>
            <person name="Brover V.V."/>
            <person name="Freidin S."/>
            <person name="Troukhan M.E."/>
            <person name="Tatarinova T.V."/>
            <person name="Zhang H."/>
            <person name="Swaller T.J."/>
            <person name="Lu Y.P."/>
            <person name="Bouck J."/>
            <person name="Flavell R.B."/>
            <person name="Feldmann K.A."/>
        </authorList>
    </citation>
    <scope>NUCLEOTIDE SEQUENCE</scope>
</reference>
<evidence type="ECO:0000256" key="1">
    <source>
        <dbReference type="SAM" id="MobiDB-lite"/>
    </source>
</evidence>
<proteinExistence type="evidence at transcript level"/>
<name>B6TNY4_MAIZE</name>
<feature type="region of interest" description="Disordered" evidence="1">
    <location>
        <begin position="1"/>
        <end position="25"/>
    </location>
</feature>
<sequence length="65" mass="6907">MGGASTGLSSCENHAHPTPRTRKTLDAGEIVCRSIKVRRGTRTPAGSTRLCVTLDEQVTEDPGVQ</sequence>
<accession>B6TNY4</accession>
<dbReference type="AlphaFoldDB" id="B6TNY4"/>
<dbReference type="EMBL" id="EU972662">
    <property type="protein sequence ID" value="ACG44780.1"/>
    <property type="molecule type" value="mRNA"/>
</dbReference>
<dbReference type="RefSeq" id="NP_001351639.1">
    <property type="nucleotide sequence ID" value="NM_001364710.1"/>
</dbReference>